<reference evidence="2" key="1">
    <citation type="submission" date="2021-06" db="EMBL/GenBank/DDBJ databases">
        <authorList>
            <person name="Kallberg Y."/>
            <person name="Tangrot J."/>
            <person name="Rosling A."/>
        </authorList>
    </citation>
    <scope>NUCLEOTIDE SEQUENCE</scope>
    <source>
        <strain evidence="2">CL551</strain>
    </source>
</reference>
<dbReference type="AlphaFoldDB" id="A0A9N9NC67"/>
<evidence type="ECO:0000313" key="2">
    <source>
        <dbReference type="EMBL" id="CAG8721432.1"/>
    </source>
</evidence>
<evidence type="ECO:0000256" key="1">
    <source>
        <dbReference type="SAM" id="MobiDB-lite"/>
    </source>
</evidence>
<feature type="region of interest" description="Disordered" evidence="1">
    <location>
        <begin position="35"/>
        <end position="75"/>
    </location>
</feature>
<feature type="compositionally biased region" description="Polar residues" evidence="1">
    <location>
        <begin position="9"/>
        <end position="20"/>
    </location>
</feature>
<sequence length="75" mass="8487">QDQQLETDNDSKTTINKNNTTPLFQQIDTILIWSDTDSSPSTDEQNTNTNYPLTSTTHQHPLPINTHYPSTPTKT</sequence>
<protein>
    <submittedName>
        <fullName evidence="2">12151_t:CDS:1</fullName>
    </submittedName>
</protein>
<name>A0A9N9NC67_9GLOM</name>
<dbReference type="EMBL" id="CAJVPV010022626">
    <property type="protein sequence ID" value="CAG8721432.1"/>
    <property type="molecule type" value="Genomic_DNA"/>
</dbReference>
<proteinExistence type="predicted"/>
<accession>A0A9N9NC67</accession>
<feature type="non-terminal residue" evidence="2">
    <location>
        <position position="1"/>
    </location>
</feature>
<feature type="region of interest" description="Disordered" evidence="1">
    <location>
        <begin position="1"/>
        <end position="20"/>
    </location>
</feature>
<organism evidence="2 3">
    <name type="scientific">Acaulospora morrowiae</name>
    <dbReference type="NCBI Taxonomy" id="94023"/>
    <lineage>
        <taxon>Eukaryota</taxon>
        <taxon>Fungi</taxon>
        <taxon>Fungi incertae sedis</taxon>
        <taxon>Mucoromycota</taxon>
        <taxon>Glomeromycotina</taxon>
        <taxon>Glomeromycetes</taxon>
        <taxon>Diversisporales</taxon>
        <taxon>Acaulosporaceae</taxon>
        <taxon>Acaulospora</taxon>
    </lineage>
</organism>
<dbReference type="Proteomes" id="UP000789342">
    <property type="component" value="Unassembled WGS sequence"/>
</dbReference>
<comment type="caution">
    <text evidence="2">The sequence shown here is derived from an EMBL/GenBank/DDBJ whole genome shotgun (WGS) entry which is preliminary data.</text>
</comment>
<keyword evidence="3" id="KW-1185">Reference proteome</keyword>
<evidence type="ECO:0000313" key="3">
    <source>
        <dbReference type="Proteomes" id="UP000789342"/>
    </source>
</evidence>
<feature type="compositionally biased region" description="Polar residues" evidence="1">
    <location>
        <begin position="35"/>
        <end position="59"/>
    </location>
</feature>
<gene>
    <name evidence="2" type="ORF">AMORRO_LOCUS13365</name>
</gene>